<reference evidence="3" key="1">
    <citation type="journal article" date="2014" name="Int. J. Syst. Evol. Microbiol.">
        <title>Complete genome sequence of Corynebacterium casei LMG S-19264T (=DSM 44701T), isolated from a smear-ripened cheese.</title>
        <authorList>
            <consortium name="US DOE Joint Genome Institute (JGI-PGF)"/>
            <person name="Walter F."/>
            <person name="Albersmeier A."/>
            <person name="Kalinowski J."/>
            <person name="Ruckert C."/>
        </authorList>
    </citation>
    <scope>NUCLEOTIDE SEQUENCE</scope>
    <source>
        <strain evidence="3">CGMCC 1.15478</strain>
    </source>
</reference>
<dbReference type="PANTHER" id="PTHR34219">
    <property type="entry name" value="IRON-REGULATED INNER MEMBRANE PROTEIN-RELATED"/>
    <property type="match status" value="1"/>
</dbReference>
<dbReference type="Pfam" id="PF03929">
    <property type="entry name" value="PepSY_TM"/>
    <property type="match status" value="1"/>
</dbReference>
<dbReference type="PANTHER" id="PTHR34219:SF1">
    <property type="entry name" value="PEPSY DOMAIN-CONTAINING PROTEIN"/>
    <property type="match status" value="1"/>
</dbReference>
<comment type="caution">
    <text evidence="3">The sequence shown here is derived from an EMBL/GenBank/DDBJ whole genome shotgun (WGS) entry which is preliminary data.</text>
</comment>
<dbReference type="Proteomes" id="UP000641514">
    <property type="component" value="Unassembled WGS sequence"/>
</dbReference>
<feature type="transmembrane region" description="Helical" evidence="2">
    <location>
        <begin position="210"/>
        <end position="234"/>
    </location>
</feature>
<feature type="transmembrane region" description="Helical" evidence="2">
    <location>
        <begin position="33"/>
        <end position="58"/>
    </location>
</feature>
<reference evidence="3" key="2">
    <citation type="submission" date="2020-09" db="EMBL/GenBank/DDBJ databases">
        <authorList>
            <person name="Sun Q."/>
            <person name="Zhou Y."/>
        </authorList>
    </citation>
    <scope>NUCLEOTIDE SEQUENCE</scope>
    <source>
        <strain evidence="3">CGMCC 1.15478</strain>
    </source>
</reference>
<feature type="transmembrane region" description="Helical" evidence="2">
    <location>
        <begin position="431"/>
        <end position="449"/>
    </location>
</feature>
<feature type="transmembrane region" description="Helical" evidence="2">
    <location>
        <begin position="406"/>
        <end position="425"/>
    </location>
</feature>
<evidence type="ECO:0000313" key="3">
    <source>
        <dbReference type="EMBL" id="GGC63441.1"/>
    </source>
</evidence>
<organism evidence="3 4">
    <name type="scientific">Hoyosella rhizosphaerae</name>
    <dbReference type="NCBI Taxonomy" id="1755582"/>
    <lineage>
        <taxon>Bacteria</taxon>
        <taxon>Bacillati</taxon>
        <taxon>Actinomycetota</taxon>
        <taxon>Actinomycetes</taxon>
        <taxon>Mycobacteriales</taxon>
        <taxon>Hoyosellaceae</taxon>
        <taxon>Hoyosella</taxon>
    </lineage>
</organism>
<keyword evidence="4" id="KW-1185">Reference proteome</keyword>
<keyword evidence="2" id="KW-0812">Transmembrane</keyword>
<dbReference type="EMBL" id="BMJH01000001">
    <property type="protein sequence ID" value="GGC63441.1"/>
    <property type="molecule type" value="Genomic_DNA"/>
</dbReference>
<dbReference type="InterPro" id="IPR005625">
    <property type="entry name" value="PepSY-ass_TM"/>
</dbReference>
<keyword evidence="2" id="KW-0472">Membrane</keyword>
<keyword evidence="2" id="KW-1133">Transmembrane helix</keyword>
<evidence type="ECO:0000313" key="4">
    <source>
        <dbReference type="Proteomes" id="UP000641514"/>
    </source>
</evidence>
<evidence type="ECO:0000256" key="2">
    <source>
        <dbReference type="SAM" id="Phobius"/>
    </source>
</evidence>
<proteinExistence type="predicted"/>
<evidence type="ECO:0000256" key="1">
    <source>
        <dbReference type="SAM" id="MobiDB-lite"/>
    </source>
</evidence>
<gene>
    <name evidence="3" type="ORF">GCM10011410_14860</name>
</gene>
<sequence>MSLFTGTVVPGAGQPPSRRTASKRSFLPLLLRLHFYAGIFIAPFLLVAAVTGGAYAIAPTIERFVYSEYLAVQPDGLPASVDEQVAAAVAAIPNSAVHSVVTGSAERDTTRIIMNTDDGQQAVFVDPYSADVVGILTVDHGALPLSAWLGAMHKNLHLGDAGALYSELAASWLWIVALGGLALWITRVRKGRKNRFLTVDRSAQGRGKNVNWHGVTGVWILLGLLFLSATGLTWSNYAGENIREVRSALNWTTPALDTGAPADAHDHGGGSTTVPNLDAIIDVAESEGINAPLEVTLPTEAGQSVAVAESVRAWRFTRDSVAVDPATLTVTDSVNFQQDYSVAAKLTTWGIRAHMGTLFGLANQIALLAVAIGLVTVIVRGYVMWWQRRPLRGSRYAVGKAPRRGALRSLPPVGIGAVLVTAVVVGYAVPLFGASLVAFVVVDTFVSVVRRR</sequence>
<dbReference type="AlphaFoldDB" id="A0A916U8U6"/>
<dbReference type="RefSeq" id="WP_188672113.1">
    <property type="nucleotide sequence ID" value="NZ_BMJH01000001.1"/>
</dbReference>
<accession>A0A916U8U6</accession>
<feature type="transmembrane region" description="Helical" evidence="2">
    <location>
        <begin position="169"/>
        <end position="189"/>
    </location>
</feature>
<protein>
    <submittedName>
        <fullName evidence="3">Peptidase</fullName>
    </submittedName>
</protein>
<feature type="transmembrane region" description="Helical" evidence="2">
    <location>
        <begin position="365"/>
        <end position="385"/>
    </location>
</feature>
<feature type="region of interest" description="Disordered" evidence="1">
    <location>
        <begin position="1"/>
        <end position="20"/>
    </location>
</feature>
<name>A0A916U8U6_9ACTN</name>